<evidence type="ECO:0000256" key="4">
    <source>
        <dbReference type="ARBA" id="ARBA00022795"/>
    </source>
</evidence>
<dbReference type="CDD" id="cd16098">
    <property type="entry name" value="FliS"/>
    <property type="match status" value="1"/>
</dbReference>
<comment type="similarity">
    <text evidence="2">Belongs to the FliS family.</text>
</comment>
<dbReference type="GO" id="GO:0005829">
    <property type="term" value="C:cytosol"/>
    <property type="evidence" value="ECO:0007669"/>
    <property type="project" value="UniProtKB-SubCell"/>
</dbReference>
<keyword evidence="6" id="KW-0969">Cilium</keyword>
<dbReference type="GO" id="GO:0044780">
    <property type="term" value="P:bacterial-type flagellum assembly"/>
    <property type="evidence" value="ECO:0007669"/>
    <property type="project" value="InterPro"/>
</dbReference>
<accession>A0A1X6WN48</accession>
<gene>
    <name evidence="6" type="ORF">FM121_06280</name>
</gene>
<dbReference type="InterPro" id="IPR003713">
    <property type="entry name" value="FliS"/>
</dbReference>
<evidence type="ECO:0000313" key="6">
    <source>
        <dbReference type="EMBL" id="SLM85687.1"/>
    </source>
</evidence>
<dbReference type="OrthoDB" id="1524959at2"/>
<sequence length="121" mass="13771">MTYNNKGNSAYVNNQILTASPKKLIEILYEAGIKHSKIAIHHLDNGNLQEVNSQLIKVQDIVLELKYAVAPTTESDVPDQLISLYDFMYNQLLLANTEKNKERVALVKKMLEELLETWVAL</sequence>
<organism evidence="6 7">
    <name type="scientific">Vagococcus fluvialis bH819</name>
    <dbReference type="NCBI Taxonomy" id="1255619"/>
    <lineage>
        <taxon>Bacteria</taxon>
        <taxon>Bacillati</taxon>
        <taxon>Bacillota</taxon>
        <taxon>Bacilli</taxon>
        <taxon>Lactobacillales</taxon>
        <taxon>Enterococcaceae</taxon>
        <taxon>Vagococcus</taxon>
    </lineage>
</organism>
<evidence type="ECO:0000256" key="5">
    <source>
        <dbReference type="ARBA" id="ARBA00023186"/>
    </source>
</evidence>
<evidence type="ECO:0000256" key="2">
    <source>
        <dbReference type="ARBA" id="ARBA00008787"/>
    </source>
</evidence>
<dbReference type="SUPFAM" id="SSF101116">
    <property type="entry name" value="Flagellar export chaperone FliS"/>
    <property type="match status" value="1"/>
</dbReference>
<dbReference type="Gene3D" id="1.20.120.340">
    <property type="entry name" value="Flagellar protein FliS"/>
    <property type="match status" value="1"/>
</dbReference>
<dbReference type="EMBL" id="FWFD01000009">
    <property type="protein sequence ID" value="SLM85687.1"/>
    <property type="molecule type" value="Genomic_DNA"/>
</dbReference>
<dbReference type="Proteomes" id="UP000195918">
    <property type="component" value="Unassembled WGS sequence"/>
</dbReference>
<evidence type="ECO:0000256" key="1">
    <source>
        <dbReference type="ARBA" id="ARBA00004514"/>
    </source>
</evidence>
<dbReference type="GO" id="GO:0071973">
    <property type="term" value="P:bacterial-type flagellum-dependent cell motility"/>
    <property type="evidence" value="ECO:0007669"/>
    <property type="project" value="TreeGrafter"/>
</dbReference>
<dbReference type="NCBIfam" id="TIGR00208">
    <property type="entry name" value="fliS"/>
    <property type="match status" value="1"/>
</dbReference>
<name>A0A1X6WN48_9ENTE</name>
<dbReference type="RefSeq" id="WP_086951328.1">
    <property type="nucleotide sequence ID" value="NZ_FWFD01000009.1"/>
</dbReference>
<keyword evidence="5" id="KW-0143">Chaperone</keyword>
<dbReference type="PANTHER" id="PTHR34773:SF1">
    <property type="entry name" value="FLAGELLAR SECRETION CHAPERONE FLIS"/>
    <property type="match status" value="1"/>
</dbReference>
<keyword evidence="7" id="KW-1185">Reference proteome</keyword>
<comment type="subcellular location">
    <subcellularLocation>
        <location evidence="1">Cytoplasm</location>
        <location evidence="1">Cytosol</location>
    </subcellularLocation>
</comment>
<keyword evidence="3" id="KW-0963">Cytoplasm</keyword>
<dbReference type="Pfam" id="PF02561">
    <property type="entry name" value="FliS"/>
    <property type="match status" value="1"/>
</dbReference>
<dbReference type="AlphaFoldDB" id="A0A1X6WN48"/>
<protein>
    <submittedName>
        <fullName evidence="6">Flagellar biosynthesis protein FliS</fullName>
    </submittedName>
</protein>
<dbReference type="PANTHER" id="PTHR34773">
    <property type="entry name" value="FLAGELLAR SECRETION CHAPERONE FLIS"/>
    <property type="match status" value="1"/>
</dbReference>
<dbReference type="PIRSF" id="PIRSF039090">
    <property type="entry name" value="Flis"/>
    <property type="match status" value="1"/>
</dbReference>
<evidence type="ECO:0000256" key="3">
    <source>
        <dbReference type="ARBA" id="ARBA00022490"/>
    </source>
</evidence>
<keyword evidence="6" id="KW-0282">Flagellum</keyword>
<keyword evidence="6" id="KW-0966">Cell projection</keyword>
<evidence type="ECO:0000313" key="7">
    <source>
        <dbReference type="Proteomes" id="UP000195918"/>
    </source>
</evidence>
<dbReference type="InterPro" id="IPR036584">
    <property type="entry name" value="FliS_sf"/>
</dbReference>
<reference evidence="7" key="1">
    <citation type="submission" date="2017-02" db="EMBL/GenBank/DDBJ databases">
        <authorList>
            <person name="Dridi B."/>
        </authorList>
    </citation>
    <scope>NUCLEOTIDE SEQUENCE [LARGE SCALE GENOMIC DNA]</scope>
    <source>
        <strain evidence="7">bH819</strain>
    </source>
</reference>
<keyword evidence="4" id="KW-1005">Bacterial flagellum biogenesis</keyword>
<proteinExistence type="inferred from homology"/>